<organism evidence="2 3">
    <name type="scientific">Streptomyces lydicamycinicus</name>
    <dbReference type="NCBI Taxonomy" id="1546107"/>
    <lineage>
        <taxon>Bacteria</taxon>
        <taxon>Bacillati</taxon>
        <taxon>Actinomycetota</taxon>
        <taxon>Actinomycetes</taxon>
        <taxon>Kitasatosporales</taxon>
        <taxon>Streptomycetaceae</taxon>
        <taxon>Streptomyces</taxon>
    </lineage>
</organism>
<feature type="compositionally biased region" description="Basic and acidic residues" evidence="1">
    <location>
        <begin position="85"/>
        <end position="109"/>
    </location>
</feature>
<dbReference type="EMBL" id="BBNO01000004">
    <property type="protein sequence ID" value="GAO08893.1"/>
    <property type="molecule type" value="Genomic_DNA"/>
</dbReference>
<proteinExistence type="predicted"/>
<dbReference type="AlphaFoldDB" id="A0A0P4R6U2"/>
<gene>
    <name evidence="2" type="ORF">TPA0598_04_05290</name>
</gene>
<dbReference type="RefSeq" id="WP_042154761.1">
    <property type="nucleotide sequence ID" value="NZ_BBNO01000004.1"/>
</dbReference>
<name>A0A0P4R6U2_9ACTN</name>
<evidence type="ECO:0000313" key="2">
    <source>
        <dbReference type="EMBL" id="GAO08893.1"/>
    </source>
</evidence>
<protein>
    <submittedName>
        <fullName evidence="2">Uncharacterized protein</fullName>
    </submittedName>
</protein>
<reference evidence="3" key="1">
    <citation type="submission" date="2014-09" db="EMBL/GenBank/DDBJ databases">
        <title>Whole genome shotgun sequence of Streptomyces sp. NBRC 110027.</title>
        <authorList>
            <person name="Komaki H."/>
            <person name="Ichikawa N."/>
            <person name="Katano-Makiyama Y."/>
            <person name="Hosoyama A."/>
            <person name="Hashimoto M."/>
            <person name="Uohara A."/>
            <person name="Kitahashi Y."/>
            <person name="Ohji S."/>
            <person name="Kimura A."/>
            <person name="Yamazoe A."/>
            <person name="Igarashi Y."/>
            <person name="Fujita N."/>
        </authorList>
    </citation>
    <scope>NUCLEOTIDE SEQUENCE [LARGE SCALE GENOMIC DNA]</scope>
    <source>
        <strain evidence="3">NBRC 110027</strain>
    </source>
</reference>
<accession>A0A0P4R6U2</accession>
<evidence type="ECO:0000256" key="1">
    <source>
        <dbReference type="SAM" id="MobiDB-lite"/>
    </source>
</evidence>
<keyword evidence="3" id="KW-1185">Reference proteome</keyword>
<feature type="compositionally biased region" description="Basic residues" evidence="1">
    <location>
        <begin position="122"/>
        <end position="133"/>
    </location>
</feature>
<dbReference type="OrthoDB" id="3871167at2"/>
<dbReference type="Proteomes" id="UP000048965">
    <property type="component" value="Unassembled WGS sequence"/>
</dbReference>
<reference evidence="2 3" key="2">
    <citation type="journal article" date="2015" name="Stand. Genomic Sci.">
        <title>Draft genome sequence of marine-derived Streptomyces sp. TP-A0598, a producer of anti-MRSA antibiotic lydicamycins.</title>
        <authorList>
            <person name="Komaki H."/>
            <person name="Ichikawa N."/>
            <person name="Hosoyama A."/>
            <person name="Fujita N."/>
            <person name="Igarashi Y."/>
        </authorList>
    </citation>
    <scope>NUCLEOTIDE SEQUENCE [LARGE SCALE GENOMIC DNA]</scope>
    <source>
        <strain evidence="2 3">NBRC 110027</strain>
    </source>
</reference>
<comment type="caution">
    <text evidence="2">The sequence shown here is derived from an EMBL/GenBank/DDBJ whole genome shotgun (WGS) entry which is preliminary data.</text>
</comment>
<sequence>MADEQQKQVDDSEFLEITRDPARARVMRTALEQIAAGGRAGPLKEMAEEVLSGRLGLRQATTISAYADPLIEEFQTFKQEWDSLSEKEREERAAEGARYIEDQRQELDAPHGAAHTGSGRSTKARHHGSGWSL</sequence>
<evidence type="ECO:0000313" key="3">
    <source>
        <dbReference type="Proteomes" id="UP000048965"/>
    </source>
</evidence>
<feature type="region of interest" description="Disordered" evidence="1">
    <location>
        <begin position="85"/>
        <end position="133"/>
    </location>
</feature>